<name>A0A7J0CYV9_STRMI</name>
<keyword evidence="2" id="KW-0238">DNA-binding</keyword>
<dbReference type="SMART" id="SM00421">
    <property type="entry name" value="HTH_LUXR"/>
    <property type="match status" value="1"/>
</dbReference>
<reference evidence="5 6" key="1">
    <citation type="submission" date="2020-05" db="EMBL/GenBank/DDBJ databases">
        <title>Whole genome shotgun sequence of Streptomyces microflavus NBRC 13062.</title>
        <authorList>
            <person name="Komaki H."/>
            <person name="Tamura T."/>
        </authorList>
    </citation>
    <scope>NUCLEOTIDE SEQUENCE [LARGE SCALE GENOMIC DNA]</scope>
    <source>
        <strain evidence="5 6">NBRC 13062</strain>
    </source>
</reference>
<dbReference type="CDD" id="cd06170">
    <property type="entry name" value="LuxR_C_like"/>
    <property type="match status" value="1"/>
</dbReference>
<dbReference type="PRINTS" id="PR00038">
    <property type="entry name" value="HTHLUXR"/>
</dbReference>
<evidence type="ECO:0000256" key="3">
    <source>
        <dbReference type="ARBA" id="ARBA00023163"/>
    </source>
</evidence>
<dbReference type="AlphaFoldDB" id="A0A7J0CYV9"/>
<keyword evidence="3" id="KW-0804">Transcription</keyword>
<dbReference type="InterPro" id="IPR036388">
    <property type="entry name" value="WH-like_DNA-bd_sf"/>
</dbReference>
<protein>
    <recommendedName>
        <fullName evidence="4">HTH luxR-type domain-containing protein</fullName>
    </recommendedName>
</protein>
<evidence type="ECO:0000256" key="2">
    <source>
        <dbReference type="ARBA" id="ARBA00023125"/>
    </source>
</evidence>
<evidence type="ECO:0000313" key="6">
    <source>
        <dbReference type="Proteomes" id="UP000498740"/>
    </source>
</evidence>
<dbReference type="GO" id="GO:0003677">
    <property type="term" value="F:DNA binding"/>
    <property type="evidence" value="ECO:0007669"/>
    <property type="project" value="UniProtKB-KW"/>
</dbReference>
<sequence>MLTCRALLGATSGAQAGTGGSDALYAAAADAWTALERPYEAAYVREAWGLRLLAAGAAGGRTVLHEAITAYQDIDAVWDVLRCQRGLREHGQVTVRRPGALGYGDHLSPRERAVARLASLGLSNREIARELVLSHRTVEHHVARALRKLGLSSRTEIGSQLGL</sequence>
<feature type="domain" description="HTH luxR-type" evidence="4">
    <location>
        <begin position="100"/>
        <end position="163"/>
    </location>
</feature>
<dbReference type="PANTHER" id="PTHR44688:SF16">
    <property type="entry name" value="DNA-BINDING TRANSCRIPTIONAL ACTIVATOR DEVR_DOSR"/>
    <property type="match status" value="1"/>
</dbReference>
<proteinExistence type="predicted"/>
<dbReference type="PROSITE" id="PS00622">
    <property type="entry name" value="HTH_LUXR_1"/>
    <property type="match status" value="1"/>
</dbReference>
<dbReference type="PANTHER" id="PTHR44688">
    <property type="entry name" value="DNA-BINDING TRANSCRIPTIONAL ACTIVATOR DEVR_DOSR"/>
    <property type="match status" value="1"/>
</dbReference>
<dbReference type="EMBL" id="BLWD01000001">
    <property type="protein sequence ID" value="GFN07686.1"/>
    <property type="molecule type" value="Genomic_DNA"/>
</dbReference>
<evidence type="ECO:0000256" key="1">
    <source>
        <dbReference type="ARBA" id="ARBA00023015"/>
    </source>
</evidence>
<dbReference type="PROSITE" id="PS50043">
    <property type="entry name" value="HTH_LUXR_2"/>
    <property type="match status" value="1"/>
</dbReference>
<evidence type="ECO:0000259" key="4">
    <source>
        <dbReference type="PROSITE" id="PS50043"/>
    </source>
</evidence>
<accession>A0A7J0CYV9</accession>
<dbReference type="GO" id="GO:0006355">
    <property type="term" value="P:regulation of DNA-templated transcription"/>
    <property type="evidence" value="ECO:0007669"/>
    <property type="project" value="InterPro"/>
</dbReference>
<evidence type="ECO:0000313" key="5">
    <source>
        <dbReference type="EMBL" id="GFN07686.1"/>
    </source>
</evidence>
<gene>
    <name evidence="5" type="ORF">Smic_62420</name>
</gene>
<dbReference type="SUPFAM" id="SSF46894">
    <property type="entry name" value="C-terminal effector domain of the bipartite response regulators"/>
    <property type="match status" value="1"/>
</dbReference>
<dbReference type="Pfam" id="PF00196">
    <property type="entry name" value="GerE"/>
    <property type="match status" value="1"/>
</dbReference>
<dbReference type="InterPro" id="IPR000792">
    <property type="entry name" value="Tscrpt_reg_LuxR_C"/>
</dbReference>
<organism evidence="5 6">
    <name type="scientific">Streptomyces microflavus</name>
    <name type="common">Streptomyces lipmanii</name>
    <dbReference type="NCBI Taxonomy" id="1919"/>
    <lineage>
        <taxon>Bacteria</taxon>
        <taxon>Bacillati</taxon>
        <taxon>Actinomycetota</taxon>
        <taxon>Actinomycetes</taxon>
        <taxon>Kitasatosporales</taxon>
        <taxon>Streptomycetaceae</taxon>
        <taxon>Streptomyces</taxon>
    </lineage>
</organism>
<dbReference type="Proteomes" id="UP000498740">
    <property type="component" value="Unassembled WGS sequence"/>
</dbReference>
<dbReference type="InterPro" id="IPR016032">
    <property type="entry name" value="Sig_transdc_resp-reg_C-effctor"/>
</dbReference>
<comment type="caution">
    <text evidence="5">The sequence shown here is derived from an EMBL/GenBank/DDBJ whole genome shotgun (WGS) entry which is preliminary data.</text>
</comment>
<keyword evidence="1" id="KW-0805">Transcription regulation</keyword>
<dbReference type="Gene3D" id="1.10.10.10">
    <property type="entry name" value="Winged helix-like DNA-binding domain superfamily/Winged helix DNA-binding domain"/>
    <property type="match status" value="1"/>
</dbReference>